<keyword evidence="2 8" id="KW-0997">Cell inner membrane</keyword>
<feature type="compositionally biased region" description="Acidic residues" evidence="10">
    <location>
        <begin position="35"/>
        <end position="50"/>
    </location>
</feature>
<dbReference type="OrthoDB" id="7054914at2"/>
<dbReference type="GO" id="GO:0032153">
    <property type="term" value="C:cell division site"/>
    <property type="evidence" value="ECO:0007669"/>
    <property type="project" value="UniProtKB-UniRule"/>
</dbReference>
<evidence type="ECO:0000256" key="1">
    <source>
        <dbReference type="ARBA" id="ARBA00022475"/>
    </source>
</evidence>
<dbReference type="EMBL" id="CP003154">
    <property type="protein sequence ID" value="AFL76285.1"/>
    <property type="molecule type" value="Genomic_DNA"/>
</dbReference>
<reference evidence="12 13" key="1">
    <citation type="submission" date="2012-06" db="EMBL/GenBank/DDBJ databases">
        <title>Complete sequence of Thiocystis violascens DSM 198.</title>
        <authorList>
            <consortium name="US DOE Joint Genome Institute"/>
            <person name="Lucas S."/>
            <person name="Han J."/>
            <person name="Lapidus A."/>
            <person name="Cheng J.-F."/>
            <person name="Goodwin L."/>
            <person name="Pitluck S."/>
            <person name="Peters L."/>
            <person name="Ovchinnikova G."/>
            <person name="Teshima H."/>
            <person name="Detter J.C."/>
            <person name="Han C."/>
            <person name="Tapia R."/>
            <person name="Land M."/>
            <person name="Hauser L."/>
            <person name="Kyrpides N."/>
            <person name="Ivanova N."/>
            <person name="Pagani I."/>
            <person name="Vogl K."/>
            <person name="Liu Z."/>
            <person name="Frigaard N.-U."/>
            <person name="Bryant D."/>
            <person name="Woyke T."/>
        </authorList>
    </citation>
    <scope>NUCLEOTIDE SEQUENCE [LARGE SCALE GENOMIC DNA]</scope>
    <source>
        <strain evidence="13">ATCC 17096 / DSM 198 / 6111</strain>
    </source>
</reference>
<comment type="function">
    <text evidence="8 9">Essential cell division protein that stabilizes the FtsZ protofilaments by cross-linking them and that serves as a cytoplasmic membrane anchor for the Z ring. Also required for the recruitment to the septal ring of downstream cell division proteins.</text>
</comment>
<feature type="compositionally biased region" description="Basic and acidic residues" evidence="10">
    <location>
        <begin position="89"/>
        <end position="101"/>
    </location>
</feature>
<protein>
    <recommendedName>
        <fullName evidence="8 9">Cell division protein ZipA</fullName>
    </recommendedName>
</protein>
<keyword evidence="4 8" id="KW-0812">Transmembrane</keyword>
<comment type="subcellular location">
    <subcellularLocation>
        <location evidence="8">Cell inner membrane</location>
        <topology evidence="8">Single-pass type I membrane protein</topology>
    </subcellularLocation>
    <text evidence="8">Localizes to the Z ring in an FtsZ-dependent manner.</text>
</comment>
<proteinExistence type="inferred from homology"/>
<name>I3YH17_THIV6</name>
<keyword evidence="3 8" id="KW-0132">Cell division</keyword>
<organism evidence="12 13">
    <name type="scientific">Thiocystis violascens (strain ATCC 17096 / DSM 198 / 6111)</name>
    <name type="common">Chromatium violascens</name>
    <dbReference type="NCBI Taxonomy" id="765911"/>
    <lineage>
        <taxon>Bacteria</taxon>
        <taxon>Pseudomonadati</taxon>
        <taxon>Pseudomonadota</taxon>
        <taxon>Gammaproteobacteria</taxon>
        <taxon>Chromatiales</taxon>
        <taxon>Chromatiaceae</taxon>
        <taxon>Thiocystis</taxon>
    </lineage>
</organism>
<dbReference type="InterPro" id="IPR036765">
    <property type="entry name" value="ZipA_FtsZ-bd_C_sf"/>
</dbReference>
<dbReference type="Proteomes" id="UP000006062">
    <property type="component" value="Chromosome"/>
</dbReference>
<evidence type="ECO:0000256" key="6">
    <source>
        <dbReference type="ARBA" id="ARBA00023136"/>
    </source>
</evidence>
<dbReference type="InterPro" id="IPR007449">
    <property type="entry name" value="ZipA_FtsZ-bd_C"/>
</dbReference>
<keyword evidence="13" id="KW-1185">Reference proteome</keyword>
<dbReference type="PANTHER" id="PTHR38685">
    <property type="entry name" value="CELL DIVISION PROTEIN ZIPA"/>
    <property type="match status" value="1"/>
</dbReference>
<evidence type="ECO:0000256" key="10">
    <source>
        <dbReference type="SAM" id="MobiDB-lite"/>
    </source>
</evidence>
<dbReference type="Gene3D" id="3.30.1400.10">
    <property type="entry name" value="ZipA, C-terminal FtsZ-binding domain"/>
    <property type="match status" value="1"/>
</dbReference>
<sequence>MDPNTIRLILIVVGALMILLLYLWERHREKEADAEEEGYEEDFDAEEDVDSPYGVHKGKQEPTLGALDEDRATVHARSVSRSENQWDGDDVKSEDAPRPESRPVASGSKLEPLLIQVSVSARGQPFPGPALMDMAESCGLHPGEMDIFHCLDEFDDETRVYFSMANMVKPGTFPFDDMEDFSTPGLMLFAQLEGNPEDMTILDEMIATARKLAISLNGDVLDDTRRSLTVKKQDEMRKAVLNHQLHWSRTGRR</sequence>
<dbReference type="eggNOG" id="COG3115">
    <property type="taxonomic scope" value="Bacteria"/>
</dbReference>
<keyword evidence="1 8" id="KW-1003">Cell membrane</keyword>
<evidence type="ECO:0000256" key="2">
    <source>
        <dbReference type="ARBA" id="ARBA00022519"/>
    </source>
</evidence>
<evidence type="ECO:0000256" key="4">
    <source>
        <dbReference type="ARBA" id="ARBA00022692"/>
    </source>
</evidence>
<dbReference type="KEGG" id="tvi:Thivi_4488"/>
<dbReference type="GO" id="GO:0005886">
    <property type="term" value="C:plasma membrane"/>
    <property type="evidence" value="ECO:0007669"/>
    <property type="project" value="UniProtKB-SubCell"/>
</dbReference>
<feature type="domain" description="ZipA C-terminal FtsZ-binding" evidence="11">
    <location>
        <begin position="111"/>
        <end position="240"/>
    </location>
</feature>
<dbReference type="SMART" id="SM00771">
    <property type="entry name" value="ZipA_C"/>
    <property type="match status" value="1"/>
</dbReference>
<dbReference type="HOGENOM" id="CLU_030174_2_1_6"/>
<dbReference type="GO" id="GO:0043093">
    <property type="term" value="P:FtsZ-dependent cytokinesis"/>
    <property type="evidence" value="ECO:0007669"/>
    <property type="project" value="UniProtKB-UniRule"/>
</dbReference>
<dbReference type="AlphaFoldDB" id="I3YH17"/>
<dbReference type="PANTHER" id="PTHR38685:SF1">
    <property type="entry name" value="CELL DIVISION PROTEIN ZIPA"/>
    <property type="match status" value="1"/>
</dbReference>
<evidence type="ECO:0000259" key="11">
    <source>
        <dbReference type="SMART" id="SM00771"/>
    </source>
</evidence>
<feature type="transmembrane region" description="Helical" evidence="8">
    <location>
        <begin position="6"/>
        <end position="24"/>
    </location>
</feature>
<evidence type="ECO:0000256" key="5">
    <source>
        <dbReference type="ARBA" id="ARBA00022989"/>
    </source>
</evidence>
<comment type="similarity">
    <text evidence="8 9">Belongs to the ZipA family.</text>
</comment>
<evidence type="ECO:0000256" key="3">
    <source>
        <dbReference type="ARBA" id="ARBA00022618"/>
    </source>
</evidence>
<evidence type="ECO:0000256" key="8">
    <source>
        <dbReference type="HAMAP-Rule" id="MF_00509"/>
    </source>
</evidence>
<evidence type="ECO:0000256" key="9">
    <source>
        <dbReference type="RuleBase" id="RU003612"/>
    </source>
</evidence>
<comment type="subunit">
    <text evidence="8">Interacts with FtsZ via their C-terminal domains.</text>
</comment>
<evidence type="ECO:0000313" key="13">
    <source>
        <dbReference type="Proteomes" id="UP000006062"/>
    </source>
</evidence>
<feature type="region of interest" description="Disordered" evidence="10">
    <location>
        <begin position="35"/>
        <end position="107"/>
    </location>
</feature>
<accession>I3YH17</accession>
<dbReference type="RefSeq" id="WP_014780659.1">
    <property type="nucleotide sequence ID" value="NC_018012.1"/>
</dbReference>
<dbReference type="STRING" id="765911.Thivi_4488"/>
<keyword evidence="7 8" id="KW-0131">Cell cycle</keyword>
<evidence type="ECO:0000256" key="7">
    <source>
        <dbReference type="ARBA" id="ARBA00023306"/>
    </source>
</evidence>
<dbReference type="InterPro" id="IPR011919">
    <property type="entry name" value="Cell_div_ZipA"/>
</dbReference>
<dbReference type="GO" id="GO:0000917">
    <property type="term" value="P:division septum assembly"/>
    <property type="evidence" value="ECO:0007669"/>
    <property type="project" value="TreeGrafter"/>
</dbReference>
<dbReference type="HAMAP" id="MF_00509">
    <property type="entry name" value="ZipA"/>
    <property type="match status" value="1"/>
</dbReference>
<gene>
    <name evidence="8" type="primary">zipA</name>
    <name evidence="12" type="ordered locus">Thivi_4488</name>
</gene>
<dbReference type="SUPFAM" id="SSF64383">
    <property type="entry name" value="Cell-division protein ZipA, C-terminal domain"/>
    <property type="match status" value="1"/>
</dbReference>
<keyword evidence="6 8" id="KW-0472">Membrane</keyword>
<dbReference type="Pfam" id="PF04354">
    <property type="entry name" value="ZipA_C"/>
    <property type="match status" value="1"/>
</dbReference>
<evidence type="ECO:0000313" key="12">
    <source>
        <dbReference type="EMBL" id="AFL76285.1"/>
    </source>
</evidence>
<keyword evidence="5 8" id="KW-1133">Transmembrane helix</keyword>